<dbReference type="PANTHER" id="PTHR32552:SF68">
    <property type="entry name" value="FERRICHROME OUTER MEMBRANE TRANSPORTER_PHAGE RECEPTOR"/>
    <property type="match status" value="1"/>
</dbReference>
<feature type="domain" description="TonB-dependent receptor plug" evidence="23">
    <location>
        <begin position="68"/>
        <end position="167"/>
    </location>
</feature>
<evidence type="ECO:0000313" key="25">
    <source>
        <dbReference type="Proteomes" id="UP000244064"/>
    </source>
</evidence>
<evidence type="ECO:0000256" key="14">
    <source>
        <dbReference type="ARBA" id="ARBA00023136"/>
    </source>
</evidence>
<evidence type="ECO:0000259" key="22">
    <source>
        <dbReference type="Pfam" id="PF00593"/>
    </source>
</evidence>
<dbReference type="GO" id="GO:0038023">
    <property type="term" value="F:signaling receptor activity"/>
    <property type="evidence" value="ECO:0007669"/>
    <property type="project" value="InterPro"/>
</dbReference>
<evidence type="ECO:0000256" key="6">
    <source>
        <dbReference type="ARBA" id="ARBA00022596"/>
    </source>
</evidence>
<dbReference type="FunFam" id="2.40.170.20:FF:000005">
    <property type="entry name" value="TonB-dependent siderophore receptor"/>
    <property type="match status" value="1"/>
</dbReference>
<evidence type="ECO:0000256" key="9">
    <source>
        <dbReference type="ARBA" id="ARBA00022906"/>
    </source>
</evidence>
<keyword evidence="5" id="KW-0410">Iron transport</keyword>
<evidence type="ECO:0000256" key="20">
    <source>
        <dbReference type="RuleBase" id="RU003357"/>
    </source>
</evidence>
<proteinExistence type="inferred from homology"/>
<comment type="subcellular location">
    <subcellularLocation>
        <location evidence="1 19">Cell outer membrane</location>
        <topology evidence="1 19">Multi-pass membrane protein</topology>
    </subcellularLocation>
</comment>
<keyword evidence="9" id="KW-0862">Zinc</keyword>
<dbReference type="Pfam" id="PF07715">
    <property type="entry name" value="Plug"/>
    <property type="match status" value="1"/>
</dbReference>
<dbReference type="InterPro" id="IPR037066">
    <property type="entry name" value="Plug_dom_sf"/>
</dbReference>
<dbReference type="InterPro" id="IPR000531">
    <property type="entry name" value="Beta-barrel_TonB"/>
</dbReference>
<dbReference type="InterPro" id="IPR039426">
    <property type="entry name" value="TonB-dep_rcpt-like"/>
</dbReference>
<evidence type="ECO:0000256" key="13">
    <source>
        <dbReference type="ARBA" id="ARBA00023112"/>
    </source>
</evidence>
<dbReference type="NCBIfam" id="TIGR01783">
    <property type="entry name" value="TonB-siderophor"/>
    <property type="match status" value="1"/>
</dbReference>
<protein>
    <recommendedName>
        <fullName evidence="18">Metal-pseudopaline receptor CntO</fullName>
    </recommendedName>
</protein>
<dbReference type="CDD" id="cd01347">
    <property type="entry name" value="ligand_gated_channel"/>
    <property type="match status" value="1"/>
</dbReference>
<dbReference type="Gene3D" id="2.40.170.20">
    <property type="entry name" value="TonB-dependent receptor, beta-barrel domain"/>
    <property type="match status" value="1"/>
</dbReference>
<evidence type="ECO:0000256" key="12">
    <source>
        <dbReference type="ARBA" id="ARBA00023077"/>
    </source>
</evidence>
<reference evidence="24 25" key="1">
    <citation type="submission" date="2018-04" db="EMBL/GenBank/DDBJ databases">
        <title>Pseudomonas sp. nov., isolated from mangrove soil.</title>
        <authorList>
            <person name="Chen C."/>
        </authorList>
    </citation>
    <scope>NUCLEOTIDE SEQUENCE [LARGE SCALE GENOMIC DNA]</scope>
    <source>
        <strain evidence="24 25">TC-11</strain>
    </source>
</reference>
<dbReference type="PANTHER" id="PTHR32552">
    <property type="entry name" value="FERRICHROME IRON RECEPTOR-RELATED"/>
    <property type="match status" value="1"/>
</dbReference>
<dbReference type="GO" id="GO:0015344">
    <property type="term" value="F:siderophore uptake transmembrane transporter activity"/>
    <property type="evidence" value="ECO:0007669"/>
    <property type="project" value="TreeGrafter"/>
</dbReference>
<dbReference type="Pfam" id="PF00593">
    <property type="entry name" value="TonB_dep_Rec_b-barrel"/>
    <property type="match status" value="1"/>
</dbReference>
<keyword evidence="7 19" id="KW-0812">Transmembrane</keyword>
<keyword evidence="6" id="KW-0533">Nickel</keyword>
<dbReference type="GO" id="GO:0015891">
    <property type="term" value="P:siderophore transport"/>
    <property type="evidence" value="ECO:0007669"/>
    <property type="project" value="InterPro"/>
</dbReference>
<keyword evidence="25" id="KW-1185">Reference proteome</keyword>
<dbReference type="Gene3D" id="2.170.130.10">
    <property type="entry name" value="TonB-dependent receptor, plug domain"/>
    <property type="match status" value="1"/>
</dbReference>
<accession>A0A2T5PCU9</accession>
<evidence type="ECO:0000256" key="3">
    <source>
        <dbReference type="ARBA" id="ARBA00022448"/>
    </source>
</evidence>
<keyword evidence="13" id="KW-0921">Nickel transport</keyword>
<organism evidence="24 25">
    <name type="scientific">Pseudomonas mangrovi</name>
    <dbReference type="NCBI Taxonomy" id="2161748"/>
    <lineage>
        <taxon>Bacteria</taxon>
        <taxon>Pseudomonadati</taxon>
        <taxon>Pseudomonadota</taxon>
        <taxon>Gammaproteobacteria</taxon>
        <taxon>Pseudomonadales</taxon>
        <taxon>Pseudomonadaceae</taxon>
        <taxon>Pseudomonas</taxon>
    </lineage>
</organism>
<gene>
    <name evidence="24" type="ORF">DBO85_04265</name>
</gene>
<evidence type="ECO:0000256" key="7">
    <source>
        <dbReference type="ARBA" id="ARBA00022692"/>
    </source>
</evidence>
<dbReference type="PROSITE" id="PS52016">
    <property type="entry name" value="TONB_DEPENDENT_REC_3"/>
    <property type="match status" value="1"/>
</dbReference>
<dbReference type="FunFam" id="2.170.130.10:FF:000001">
    <property type="entry name" value="Catecholate siderophore TonB-dependent receptor"/>
    <property type="match status" value="1"/>
</dbReference>
<keyword evidence="9" id="KW-0864">Zinc transport</keyword>
<feature type="chain" id="PRO_5015505961" description="Metal-pseudopaline receptor CntO" evidence="21">
    <location>
        <begin position="17"/>
        <end position="703"/>
    </location>
</feature>
<keyword evidence="8 21" id="KW-0732">Signal</keyword>
<keyword evidence="4 19" id="KW-1134">Transmembrane beta strand</keyword>
<keyword evidence="14 19" id="KW-0472">Membrane</keyword>
<keyword evidence="12 20" id="KW-0798">TonB box</keyword>
<evidence type="ECO:0000256" key="21">
    <source>
        <dbReference type="SAM" id="SignalP"/>
    </source>
</evidence>
<name>A0A2T5PCU9_9PSED</name>
<evidence type="ECO:0000256" key="2">
    <source>
        <dbReference type="ARBA" id="ARBA00009810"/>
    </source>
</evidence>
<evidence type="ECO:0000256" key="4">
    <source>
        <dbReference type="ARBA" id="ARBA00022452"/>
    </source>
</evidence>
<keyword evidence="16 19" id="KW-0998">Cell outer membrane</keyword>
<keyword evidence="3 19" id="KW-0813">Transport</keyword>
<feature type="signal peptide" evidence="21">
    <location>
        <begin position="1"/>
        <end position="16"/>
    </location>
</feature>
<dbReference type="InterPro" id="IPR010105">
    <property type="entry name" value="TonB_sidphr_rcpt"/>
</dbReference>
<evidence type="ECO:0000313" key="24">
    <source>
        <dbReference type="EMBL" id="PTU75542.1"/>
    </source>
</evidence>
<comment type="caution">
    <text evidence="24">The sequence shown here is derived from an EMBL/GenBank/DDBJ whole genome shotgun (WGS) entry which is preliminary data.</text>
</comment>
<keyword evidence="11" id="KW-0406">Ion transport</keyword>
<dbReference type="OrthoDB" id="127311at2"/>
<evidence type="ECO:0000256" key="17">
    <source>
        <dbReference type="ARBA" id="ARBA00056786"/>
    </source>
</evidence>
<dbReference type="GO" id="GO:0015675">
    <property type="term" value="P:nickel cation transport"/>
    <property type="evidence" value="ECO:0007669"/>
    <property type="project" value="UniProtKB-KW"/>
</dbReference>
<evidence type="ECO:0000256" key="1">
    <source>
        <dbReference type="ARBA" id="ARBA00004571"/>
    </source>
</evidence>
<evidence type="ECO:0000256" key="10">
    <source>
        <dbReference type="ARBA" id="ARBA00023004"/>
    </source>
</evidence>
<sequence length="703" mass="78080">MSLAIALASVALPVLAVEPQGGPAAEQAETPVELRPQYVEAVREEGDGPVAGYVAKRSVTATKTDTPLLEAPQSISVVTADRIRDQGSLTVQDSLRYVAGVRGETYGLDSRGDSAQIRGSSPLLMLNGLQQSFGSYNNTRVDPFTLERIEVLRGPSSMLYGQSPVGGLVNMVSKRPREEQSTELQVQYGSFDRKQIAVDSTGPLNDERSLLYRVVAIQRDSDTQVDHVKDNRLLLMPSLTWRPSEDFEWTLLANVQKDDSGTNSSFLPHRGTVLAAPYGRYDTDLFVSEPGYDEYDSEQIALSSLASWRISDDWTLRQNLRWQRSEVSYQTMYGWPPVLGPDNRTVNRVYYVSKPEVDVWVADHHVEGRFDTGALQHQLLIGVDYQRSDAQSRQGRGASTPLDLYAPVYGTFDASQVVLLDQPNQHTRQEGIYVQDQIRLNNWVATIGLRKDWAYNKVQGKDAQKDDAVTGRYALTYLFDNGVAPYLSYSESFQPSIGINQATGQAYKPLEGEQWELGVKYQPQGSGSLYTAAVFDLREQNRQMPDPNNPLNTLQSGETRARGLELEALVEVDADWDLIATYTRLDTEVLKGAAVQEGSRLASTPEQMASLWSLHRFSLAGIPGFKVGAGVRYVGASWDGIDQLKTPSTTLYDAMLGYDHDEWSVSLNATNLADDTYYTTCLSRGDCFTGNRRTLVGTLSYRF</sequence>
<keyword evidence="10" id="KW-0408">Iron</keyword>
<evidence type="ECO:0000256" key="19">
    <source>
        <dbReference type="PROSITE-ProRule" id="PRU01360"/>
    </source>
</evidence>
<dbReference type="SUPFAM" id="SSF56935">
    <property type="entry name" value="Porins"/>
    <property type="match status" value="1"/>
</dbReference>
<dbReference type="AlphaFoldDB" id="A0A2T5PCU9"/>
<comment type="similarity">
    <text evidence="2 19 20">Belongs to the TonB-dependent receptor family.</text>
</comment>
<dbReference type="InterPro" id="IPR012910">
    <property type="entry name" value="Plug_dom"/>
</dbReference>
<evidence type="ECO:0000256" key="5">
    <source>
        <dbReference type="ARBA" id="ARBA00022496"/>
    </source>
</evidence>
<evidence type="ECO:0000256" key="15">
    <source>
        <dbReference type="ARBA" id="ARBA00023170"/>
    </source>
</evidence>
<evidence type="ECO:0000256" key="16">
    <source>
        <dbReference type="ARBA" id="ARBA00023237"/>
    </source>
</evidence>
<comment type="function">
    <text evidence="17">Transports the metallophore pseudopaline, which is involved in the acquisition of nickel and zinc, and thus enables bacterial growth inside the host, where metal access is limited. Is probably involved in the import of pseudopaline-metal complexes.</text>
</comment>
<evidence type="ECO:0000256" key="8">
    <source>
        <dbReference type="ARBA" id="ARBA00022729"/>
    </source>
</evidence>
<evidence type="ECO:0000259" key="23">
    <source>
        <dbReference type="Pfam" id="PF07715"/>
    </source>
</evidence>
<keyword evidence="15 24" id="KW-0675">Receptor</keyword>
<evidence type="ECO:0000256" key="11">
    <source>
        <dbReference type="ARBA" id="ARBA00023065"/>
    </source>
</evidence>
<dbReference type="GO" id="GO:0009279">
    <property type="term" value="C:cell outer membrane"/>
    <property type="evidence" value="ECO:0007669"/>
    <property type="project" value="UniProtKB-SubCell"/>
</dbReference>
<dbReference type="Proteomes" id="UP000244064">
    <property type="component" value="Unassembled WGS sequence"/>
</dbReference>
<evidence type="ECO:0000256" key="18">
    <source>
        <dbReference type="ARBA" id="ARBA00072467"/>
    </source>
</evidence>
<dbReference type="GO" id="GO:0006829">
    <property type="term" value="P:zinc ion transport"/>
    <property type="evidence" value="ECO:0007669"/>
    <property type="project" value="UniProtKB-KW"/>
</dbReference>
<dbReference type="EMBL" id="QASN01000007">
    <property type="protein sequence ID" value="PTU75542.1"/>
    <property type="molecule type" value="Genomic_DNA"/>
</dbReference>
<feature type="domain" description="TonB-dependent receptor-like beta-barrel" evidence="22">
    <location>
        <begin position="241"/>
        <end position="672"/>
    </location>
</feature>
<dbReference type="InterPro" id="IPR036942">
    <property type="entry name" value="Beta-barrel_TonB_sf"/>
</dbReference>